<dbReference type="EMBL" id="POUB01000002">
    <property type="protein sequence ID" value="PZG02955.1"/>
    <property type="molecule type" value="Genomic_DNA"/>
</dbReference>
<reference evidence="2 3" key="1">
    <citation type="submission" date="2018-01" db="EMBL/GenBank/DDBJ databases">
        <title>Draft genome sequence of Salinispora sp. 13K206.</title>
        <authorList>
            <person name="Sahin N."/>
            <person name="Saygin H."/>
            <person name="Ay H."/>
        </authorList>
    </citation>
    <scope>NUCLEOTIDE SEQUENCE [LARGE SCALE GENOMIC DNA]</scope>
    <source>
        <strain evidence="2 3">13K206</strain>
    </source>
</reference>
<organism evidence="2 3">
    <name type="scientific">Micromonospora deserti</name>
    <dbReference type="NCBI Taxonomy" id="2070366"/>
    <lineage>
        <taxon>Bacteria</taxon>
        <taxon>Bacillati</taxon>
        <taxon>Actinomycetota</taxon>
        <taxon>Actinomycetes</taxon>
        <taxon>Micromonosporales</taxon>
        <taxon>Micromonosporaceae</taxon>
        <taxon>Micromonospora</taxon>
    </lineage>
</organism>
<dbReference type="Pfam" id="PF00668">
    <property type="entry name" value="Condensation"/>
    <property type="match status" value="1"/>
</dbReference>
<dbReference type="GO" id="GO:0003824">
    <property type="term" value="F:catalytic activity"/>
    <property type="evidence" value="ECO:0007669"/>
    <property type="project" value="InterPro"/>
</dbReference>
<dbReference type="GO" id="GO:0044550">
    <property type="term" value="P:secondary metabolite biosynthetic process"/>
    <property type="evidence" value="ECO:0007669"/>
    <property type="project" value="TreeGrafter"/>
</dbReference>
<evidence type="ECO:0000313" key="3">
    <source>
        <dbReference type="Proteomes" id="UP000248749"/>
    </source>
</evidence>
<dbReference type="Gene3D" id="3.30.559.10">
    <property type="entry name" value="Chloramphenicol acetyltransferase-like domain"/>
    <property type="match status" value="1"/>
</dbReference>
<gene>
    <name evidence="2" type="ORF">C1I99_00390</name>
</gene>
<dbReference type="GO" id="GO:0008610">
    <property type="term" value="P:lipid biosynthetic process"/>
    <property type="evidence" value="ECO:0007669"/>
    <property type="project" value="UniProtKB-ARBA"/>
</dbReference>
<dbReference type="InterPro" id="IPR001242">
    <property type="entry name" value="Condensation_dom"/>
</dbReference>
<sequence length="541" mass="58751">MRAGAAGRRNRRPITESAERPLGIRFPMDAMDARQCPDTGSAMPIRRCATAETRTVGNRMGSSERAGALALPPVAQARLGAEFAGASAPPAPLTWGQQALWAAIRRRGREQTLMSLRRIVAMPRKGSADVASVLRAIGALVGRNSSLRTRIHVVDGDVRQVVVAAGELPVLLVEAGPEGSAAEEHHGAAVAAAVADQLAATPFDHAQEWPQRVALVRVGDRISHLVVVFSHLTVDFQAVEILLRQLRLLLLRGGIGAPAGPQSVDVARWEQDVNRRRSARAVAYWVRSFTRLPSRTLPWIAPPATSRFQRTVLVSEAADTAVRLAARRCRVTSSTVLLAAIAVVVSRWSGNDVCGLHSMANNRAVAGYAEAIAKLNQLGLVVVDTADRPSFDDLLPRVRQAALEAYRHSYYDPMELRRAFEAAGLPYEAGVSPHCYVNDVRLGVDTDLFGRAVDEAQVRAAMAGTSVTPAESLDHFTWRMRVEIIDQPRGIGIALTGDTSYLPPTHAERFLRDVERLLVEAAFGDMPWPWLPSASHEDRAI</sequence>
<dbReference type="AlphaFoldDB" id="A0A2W2DCP4"/>
<dbReference type="PANTHER" id="PTHR45527">
    <property type="entry name" value="NONRIBOSOMAL PEPTIDE SYNTHETASE"/>
    <property type="match status" value="1"/>
</dbReference>
<evidence type="ECO:0000259" key="1">
    <source>
        <dbReference type="Pfam" id="PF00668"/>
    </source>
</evidence>
<dbReference type="GO" id="GO:0043041">
    <property type="term" value="P:amino acid activation for nonribosomal peptide biosynthetic process"/>
    <property type="evidence" value="ECO:0007669"/>
    <property type="project" value="TreeGrafter"/>
</dbReference>
<evidence type="ECO:0000313" key="2">
    <source>
        <dbReference type="EMBL" id="PZG02955.1"/>
    </source>
</evidence>
<dbReference type="Gene3D" id="3.30.559.30">
    <property type="entry name" value="Nonribosomal peptide synthetase, condensation domain"/>
    <property type="match status" value="1"/>
</dbReference>
<proteinExistence type="predicted"/>
<dbReference type="GO" id="GO:0031177">
    <property type="term" value="F:phosphopantetheine binding"/>
    <property type="evidence" value="ECO:0007669"/>
    <property type="project" value="TreeGrafter"/>
</dbReference>
<dbReference type="SUPFAM" id="SSF52777">
    <property type="entry name" value="CoA-dependent acyltransferases"/>
    <property type="match status" value="2"/>
</dbReference>
<dbReference type="PANTHER" id="PTHR45527:SF1">
    <property type="entry name" value="FATTY ACID SYNTHASE"/>
    <property type="match status" value="1"/>
</dbReference>
<accession>A0A2W2DCP4</accession>
<dbReference type="Proteomes" id="UP000248749">
    <property type="component" value="Unassembled WGS sequence"/>
</dbReference>
<comment type="caution">
    <text evidence="2">The sequence shown here is derived from an EMBL/GenBank/DDBJ whole genome shotgun (WGS) entry which is preliminary data.</text>
</comment>
<protein>
    <recommendedName>
        <fullName evidence="1">Condensation domain-containing protein</fullName>
    </recommendedName>
</protein>
<name>A0A2W2DCP4_9ACTN</name>
<feature type="domain" description="Condensation" evidence="1">
    <location>
        <begin position="122"/>
        <end position="419"/>
    </location>
</feature>
<keyword evidence="3" id="KW-1185">Reference proteome</keyword>
<dbReference type="InterPro" id="IPR023213">
    <property type="entry name" value="CAT-like_dom_sf"/>
</dbReference>
<dbReference type="GO" id="GO:0005737">
    <property type="term" value="C:cytoplasm"/>
    <property type="evidence" value="ECO:0007669"/>
    <property type="project" value="TreeGrafter"/>
</dbReference>